<accession>A0A314YVU6</accession>
<evidence type="ECO:0000256" key="5">
    <source>
        <dbReference type="ARBA" id="ARBA00023085"/>
    </source>
</evidence>
<keyword evidence="5" id="KW-0063">Aspartyl esterase</keyword>
<dbReference type="Pfam" id="PF01095">
    <property type="entry name" value="Pectinesterase"/>
    <property type="match status" value="1"/>
</dbReference>
<evidence type="ECO:0000256" key="2">
    <source>
        <dbReference type="ARBA" id="ARBA00005184"/>
    </source>
</evidence>
<dbReference type="SUPFAM" id="SSF51126">
    <property type="entry name" value="Pectin lyase-like"/>
    <property type="match status" value="1"/>
</dbReference>
<evidence type="ECO:0000259" key="6">
    <source>
        <dbReference type="Pfam" id="PF01095"/>
    </source>
</evidence>
<dbReference type="Proteomes" id="UP000250321">
    <property type="component" value="Unassembled WGS sequence"/>
</dbReference>
<evidence type="ECO:0000256" key="4">
    <source>
        <dbReference type="ARBA" id="ARBA00022801"/>
    </source>
</evidence>
<dbReference type="OrthoDB" id="2019149at2759"/>
<evidence type="ECO:0000256" key="3">
    <source>
        <dbReference type="ARBA" id="ARBA00022512"/>
    </source>
</evidence>
<dbReference type="Gene3D" id="2.160.20.10">
    <property type="entry name" value="Single-stranded right-handed beta-helix, Pectin lyase-like"/>
    <property type="match status" value="1"/>
</dbReference>
<protein>
    <submittedName>
        <fullName evidence="7">Putative pectinesterase/pectinesterase inhibitor 28</fullName>
    </submittedName>
</protein>
<name>A0A314YVU6_PRUYE</name>
<dbReference type="InterPro" id="IPR011050">
    <property type="entry name" value="Pectin_lyase_fold/virulence"/>
</dbReference>
<dbReference type="GO" id="GO:0030599">
    <property type="term" value="F:pectinesterase activity"/>
    <property type="evidence" value="ECO:0007669"/>
    <property type="project" value="InterPro"/>
</dbReference>
<keyword evidence="3" id="KW-0134">Cell wall</keyword>
<dbReference type="InterPro" id="IPR012334">
    <property type="entry name" value="Pectin_lyas_fold"/>
</dbReference>
<dbReference type="PANTHER" id="PTHR31707">
    <property type="entry name" value="PECTINESTERASE"/>
    <property type="match status" value="1"/>
</dbReference>
<dbReference type="GO" id="GO:0042545">
    <property type="term" value="P:cell wall modification"/>
    <property type="evidence" value="ECO:0007669"/>
    <property type="project" value="InterPro"/>
</dbReference>
<reference evidence="7 8" key="1">
    <citation type="submission" date="2018-02" db="EMBL/GenBank/DDBJ databases">
        <title>Draft genome of wild Prunus yedoensis var. nudiflora.</title>
        <authorList>
            <person name="Baek S."/>
            <person name="Kim J.-H."/>
            <person name="Choi K."/>
            <person name="Kim G.-B."/>
            <person name="Cho A."/>
            <person name="Jang H."/>
            <person name="Shin C.-H."/>
            <person name="Yu H.-J."/>
            <person name="Mun J.-H."/>
        </authorList>
    </citation>
    <scope>NUCLEOTIDE SEQUENCE [LARGE SCALE GENOMIC DNA]</scope>
    <source>
        <strain evidence="8">cv. Jeju island</strain>
        <tissue evidence="7">Leaf</tissue>
    </source>
</reference>
<dbReference type="UniPathway" id="UPA00545">
    <property type="reaction ID" value="UER00823"/>
</dbReference>
<organism evidence="7 8">
    <name type="scientific">Prunus yedoensis var. nudiflora</name>
    <dbReference type="NCBI Taxonomy" id="2094558"/>
    <lineage>
        <taxon>Eukaryota</taxon>
        <taxon>Viridiplantae</taxon>
        <taxon>Streptophyta</taxon>
        <taxon>Embryophyta</taxon>
        <taxon>Tracheophyta</taxon>
        <taxon>Spermatophyta</taxon>
        <taxon>Magnoliopsida</taxon>
        <taxon>eudicotyledons</taxon>
        <taxon>Gunneridae</taxon>
        <taxon>Pentapetalae</taxon>
        <taxon>rosids</taxon>
        <taxon>fabids</taxon>
        <taxon>Rosales</taxon>
        <taxon>Rosaceae</taxon>
        <taxon>Amygdaloideae</taxon>
        <taxon>Amygdaleae</taxon>
        <taxon>Prunus</taxon>
    </lineage>
</organism>
<dbReference type="GO" id="GO:0045490">
    <property type="term" value="P:pectin catabolic process"/>
    <property type="evidence" value="ECO:0007669"/>
    <property type="project" value="UniProtKB-UniPathway"/>
</dbReference>
<dbReference type="EMBL" id="PJQY01000661">
    <property type="protein sequence ID" value="PQQ08928.1"/>
    <property type="molecule type" value="Genomic_DNA"/>
</dbReference>
<keyword evidence="8" id="KW-1185">Reference proteome</keyword>
<dbReference type="AlphaFoldDB" id="A0A314YVU6"/>
<proteinExistence type="predicted"/>
<evidence type="ECO:0000313" key="8">
    <source>
        <dbReference type="Proteomes" id="UP000250321"/>
    </source>
</evidence>
<feature type="domain" description="Pectinesterase catalytic" evidence="6">
    <location>
        <begin position="2"/>
        <end position="107"/>
    </location>
</feature>
<gene>
    <name evidence="7" type="ORF">Pyn_33349</name>
</gene>
<keyword evidence="4" id="KW-0378">Hydrolase</keyword>
<comment type="pathway">
    <text evidence="2">Glycan metabolism; pectin degradation; 2-dehydro-3-deoxy-D-gluconate from pectin: step 1/5.</text>
</comment>
<sequence length="164" mass="18349">MLVRKPGDSQSCMVTAQGRTDKNEITAIVLQNCTITGEPEYMAVKDKNKAYLGRPWKDFARVVVMQSHIDEAIQPEGWIEWAGSMFHKTCFFGEYGNRGPRADMAKGSNGQASRSLLPTKLPLSPLPSSLRVIGGSSPAEFLMFLAWCLRRSQMKILKQFFFGL</sequence>
<comment type="subcellular location">
    <subcellularLocation>
        <location evidence="1">Secreted</location>
        <location evidence="1">Cell wall</location>
    </subcellularLocation>
</comment>
<dbReference type="STRING" id="2094558.A0A314YVU6"/>
<keyword evidence="3" id="KW-0964">Secreted</keyword>
<evidence type="ECO:0000256" key="1">
    <source>
        <dbReference type="ARBA" id="ARBA00004191"/>
    </source>
</evidence>
<evidence type="ECO:0000313" key="7">
    <source>
        <dbReference type="EMBL" id="PQQ08928.1"/>
    </source>
</evidence>
<comment type="caution">
    <text evidence="7">The sequence shown here is derived from an EMBL/GenBank/DDBJ whole genome shotgun (WGS) entry which is preliminary data.</text>
</comment>
<dbReference type="InterPro" id="IPR000070">
    <property type="entry name" value="Pectinesterase_cat"/>
</dbReference>